<evidence type="ECO:0000256" key="6">
    <source>
        <dbReference type="ARBA" id="ARBA00023002"/>
    </source>
</evidence>
<dbReference type="InterPro" id="IPR029041">
    <property type="entry name" value="FAD-linked_oxidoreductase-like"/>
</dbReference>
<dbReference type="AlphaFoldDB" id="A0AAW1JYH7"/>
<comment type="caution">
    <text evidence="8">The sequence shown here is derived from an EMBL/GenBank/DDBJ whole genome shotgun (WGS) entry which is preliminary data.</text>
</comment>
<evidence type="ECO:0000313" key="9">
    <source>
        <dbReference type="Proteomes" id="UP001458880"/>
    </source>
</evidence>
<evidence type="ECO:0000256" key="4">
    <source>
        <dbReference type="ARBA" id="ARBA00022630"/>
    </source>
</evidence>
<dbReference type="PANTHER" id="PTHR45754">
    <property type="entry name" value="METHYLENETETRAHYDROFOLATE REDUCTASE"/>
    <property type="match status" value="1"/>
</dbReference>
<evidence type="ECO:0000256" key="7">
    <source>
        <dbReference type="RuleBase" id="RU004254"/>
    </source>
</evidence>
<sequence length="208" mass="24124">MWFICLKENRESLKGGTRCPILKTDNPDCDFPFGLQFLQFLRKEFGYYFNIGTTGYPIGHPSAADPVQDIDYLKKKVDAGADFIMCQGVFDLQTFKDFYKRCRVQEINVPILPGVYAINSYQTLHNLKNFCKVMPEEYVKTMEKLQNDADAITEYSVIYVSDLIRSLLKDEDISIPGVHIYCYNNLSLVSKIFDKLDFEDLKIYQPEK</sequence>
<dbReference type="InterPro" id="IPR003171">
    <property type="entry name" value="Mehydrof_redctse-like"/>
</dbReference>
<dbReference type="PANTHER" id="PTHR45754:SF3">
    <property type="entry name" value="METHYLENETETRAHYDROFOLATE REDUCTASE (NADPH)"/>
    <property type="match status" value="1"/>
</dbReference>
<evidence type="ECO:0000256" key="2">
    <source>
        <dbReference type="ARBA" id="ARBA00004777"/>
    </source>
</evidence>
<organism evidence="8 9">
    <name type="scientific">Popillia japonica</name>
    <name type="common">Japanese beetle</name>
    <dbReference type="NCBI Taxonomy" id="7064"/>
    <lineage>
        <taxon>Eukaryota</taxon>
        <taxon>Metazoa</taxon>
        <taxon>Ecdysozoa</taxon>
        <taxon>Arthropoda</taxon>
        <taxon>Hexapoda</taxon>
        <taxon>Insecta</taxon>
        <taxon>Pterygota</taxon>
        <taxon>Neoptera</taxon>
        <taxon>Endopterygota</taxon>
        <taxon>Coleoptera</taxon>
        <taxon>Polyphaga</taxon>
        <taxon>Scarabaeiformia</taxon>
        <taxon>Scarabaeidae</taxon>
        <taxon>Rutelinae</taxon>
        <taxon>Popillia</taxon>
    </lineage>
</organism>
<reference evidence="8 9" key="1">
    <citation type="journal article" date="2024" name="BMC Genomics">
        <title>De novo assembly and annotation of Popillia japonica's genome with initial clues to its potential as an invasive pest.</title>
        <authorList>
            <person name="Cucini C."/>
            <person name="Boschi S."/>
            <person name="Funari R."/>
            <person name="Cardaioli E."/>
            <person name="Iannotti N."/>
            <person name="Marturano G."/>
            <person name="Paoli F."/>
            <person name="Bruttini M."/>
            <person name="Carapelli A."/>
            <person name="Frati F."/>
            <person name="Nardi F."/>
        </authorList>
    </citation>
    <scope>NUCLEOTIDE SEQUENCE [LARGE SCALE GENOMIC DNA]</scope>
    <source>
        <strain evidence="8">DMR45628</strain>
    </source>
</reference>
<name>A0AAW1JYH7_POPJA</name>
<comment type="cofactor">
    <cofactor evidence="1">
        <name>FAD</name>
        <dbReference type="ChEBI" id="CHEBI:57692"/>
    </cofactor>
</comment>
<keyword evidence="5" id="KW-0274">FAD</keyword>
<proteinExistence type="inferred from homology"/>
<dbReference type="Pfam" id="PF02219">
    <property type="entry name" value="MTHFR"/>
    <property type="match status" value="1"/>
</dbReference>
<evidence type="ECO:0000256" key="1">
    <source>
        <dbReference type="ARBA" id="ARBA00001974"/>
    </source>
</evidence>
<accession>A0AAW1JYH7</accession>
<dbReference type="SUPFAM" id="SSF51730">
    <property type="entry name" value="FAD-linked oxidoreductase"/>
    <property type="match status" value="1"/>
</dbReference>
<dbReference type="EMBL" id="JASPKY010000302">
    <property type="protein sequence ID" value="KAK9709801.1"/>
    <property type="molecule type" value="Genomic_DNA"/>
</dbReference>
<dbReference type="Proteomes" id="UP001458880">
    <property type="component" value="Unassembled WGS sequence"/>
</dbReference>
<keyword evidence="4" id="KW-0285">Flavoprotein</keyword>
<gene>
    <name evidence="8" type="ORF">QE152_g26410</name>
</gene>
<comment type="similarity">
    <text evidence="3">Belongs to the methylenetetrahydrofolate reductase family.</text>
</comment>
<dbReference type="GO" id="GO:0071949">
    <property type="term" value="F:FAD binding"/>
    <property type="evidence" value="ECO:0007669"/>
    <property type="project" value="TreeGrafter"/>
</dbReference>
<keyword evidence="6" id="KW-0560">Oxidoreductase</keyword>
<dbReference type="GO" id="GO:0005829">
    <property type="term" value="C:cytosol"/>
    <property type="evidence" value="ECO:0007669"/>
    <property type="project" value="TreeGrafter"/>
</dbReference>
<dbReference type="GO" id="GO:0035999">
    <property type="term" value="P:tetrahydrofolate interconversion"/>
    <property type="evidence" value="ECO:0007669"/>
    <property type="project" value="TreeGrafter"/>
</dbReference>
<dbReference type="GO" id="GO:0004489">
    <property type="term" value="F:methylenetetrahydrofolate reductase [NAD(P)H] activity"/>
    <property type="evidence" value="ECO:0007669"/>
    <property type="project" value="InterPro"/>
</dbReference>
<evidence type="ECO:0000313" key="8">
    <source>
        <dbReference type="EMBL" id="KAK9709801.1"/>
    </source>
</evidence>
<protein>
    <submittedName>
        <fullName evidence="8">Methylenetetrahydrofolate reductase</fullName>
    </submittedName>
</protein>
<keyword evidence="9" id="KW-1185">Reference proteome</keyword>
<comment type="pathway">
    <text evidence="2 7">One-carbon metabolism; tetrahydrofolate interconversion.</text>
</comment>
<dbReference type="GO" id="GO:0009086">
    <property type="term" value="P:methionine biosynthetic process"/>
    <property type="evidence" value="ECO:0007669"/>
    <property type="project" value="TreeGrafter"/>
</dbReference>
<dbReference type="Gene3D" id="3.20.20.220">
    <property type="match status" value="1"/>
</dbReference>
<evidence type="ECO:0000256" key="5">
    <source>
        <dbReference type="ARBA" id="ARBA00022827"/>
    </source>
</evidence>
<evidence type="ECO:0000256" key="3">
    <source>
        <dbReference type="ARBA" id="ARBA00006743"/>
    </source>
</evidence>